<evidence type="ECO:0000313" key="1">
    <source>
        <dbReference type="EMBL" id="MEM5285576.1"/>
    </source>
</evidence>
<dbReference type="Pfam" id="PF19940">
    <property type="entry name" value="DUF6402"/>
    <property type="match status" value="1"/>
</dbReference>
<keyword evidence="2" id="KW-1185">Reference proteome</keyword>
<organism evidence="1 2">
    <name type="scientific">Paraburkholderia sabiae</name>
    <dbReference type="NCBI Taxonomy" id="273251"/>
    <lineage>
        <taxon>Bacteria</taxon>
        <taxon>Pseudomonadati</taxon>
        <taxon>Pseudomonadota</taxon>
        <taxon>Betaproteobacteria</taxon>
        <taxon>Burkholderiales</taxon>
        <taxon>Burkholderiaceae</taxon>
        <taxon>Paraburkholderia</taxon>
    </lineage>
</organism>
<comment type="caution">
    <text evidence="1">The sequence shown here is derived from an EMBL/GenBank/DDBJ whole genome shotgun (WGS) entry which is preliminary data.</text>
</comment>
<accession>A0ABU9Q847</accession>
<proteinExistence type="predicted"/>
<dbReference type="RefSeq" id="WP_201649883.1">
    <property type="nucleotide sequence ID" value="NZ_CAJHCS010000006.1"/>
</dbReference>
<protein>
    <submittedName>
        <fullName evidence="1">DUF6402 family protein</fullName>
    </submittedName>
</protein>
<reference evidence="1 2" key="1">
    <citation type="submission" date="2024-01" db="EMBL/GenBank/DDBJ databases">
        <title>The diversity of rhizobia nodulating Mimosa spp. in eleven states of Brazil covering several biomes is determined by host plant, location, and edaphic factors.</title>
        <authorList>
            <person name="Rouws L."/>
            <person name="Barauna A."/>
            <person name="Beukes C."/>
            <person name="De Faria S.M."/>
            <person name="Gross E."/>
            <person name="Dos Reis Junior F.B."/>
            <person name="Simon M."/>
            <person name="Maluk M."/>
            <person name="Odee D.W."/>
            <person name="Kenicer G."/>
            <person name="Young J.P.W."/>
            <person name="Reis V.M."/>
            <person name="Zilli J."/>
            <person name="James E.K."/>
        </authorList>
    </citation>
    <scope>NUCLEOTIDE SEQUENCE [LARGE SCALE GENOMIC DNA]</scope>
    <source>
        <strain evidence="1 2">JPY77</strain>
    </source>
</reference>
<evidence type="ECO:0000313" key="2">
    <source>
        <dbReference type="Proteomes" id="UP001494588"/>
    </source>
</evidence>
<sequence length="386" mass="44148">MHEFSYYKINKLLWRWSKKQGASAIRDVKVSFDELPPALPVRPISKVAPASKQPRQSPWDEMLDDFGKFGTWLSESLTRPTPSPQQKHANVPPFDIQRIPRAMRKERMPVGAKLMERWFSGRLNYSPTPADEVAEINQAGQHYPADMYDTTSIKLDWVLKFARAKEKYDVLIGEAVRSSAARKVMHDKLTTYKYETRLFTSDLCGNDTRELHQRFQFQRVEVDGSFCEKLAAQLRADIERFGVPDDLSAALGSFNIYAAIGSVRFSRDYLGGSEATKADVTGVWIYVKDNYTFTDQQGERSQYLGHWSTAGVIVVPLDEVASFSSYVPYVDSPVTVGNPVIEGEVYYPVHNSDFREWSRKHQRGGDFIIYSDRRFVPMVPPITLYL</sequence>
<dbReference type="InterPro" id="IPR045646">
    <property type="entry name" value="DUF6402"/>
</dbReference>
<name>A0ABU9Q847_9BURK</name>
<dbReference type="EMBL" id="JAZHGC010000005">
    <property type="protein sequence ID" value="MEM5285576.1"/>
    <property type="molecule type" value="Genomic_DNA"/>
</dbReference>
<gene>
    <name evidence="1" type="ORF">V4C55_07645</name>
</gene>
<dbReference type="Proteomes" id="UP001494588">
    <property type="component" value="Unassembled WGS sequence"/>
</dbReference>